<comment type="caution">
    <text evidence="2">The sequence shown here is derived from an EMBL/GenBank/DDBJ whole genome shotgun (WGS) entry which is preliminary data.</text>
</comment>
<protein>
    <recommendedName>
        <fullName evidence="1">STAS domain-containing protein</fullName>
    </recommendedName>
</protein>
<evidence type="ECO:0000313" key="2">
    <source>
        <dbReference type="EMBL" id="KGH44948.1"/>
    </source>
</evidence>
<evidence type="ECO:0000259" key="1">
    <source>
        <dbReference type="PROSITE" id="PS50801"/>
    </source>
</evidence>
<dbReference type="InterPro" id="IPR002645">
    <property type="entry name" value="STAS_dom"/>
</dbReference>
<evidence type="ECO:0000313" key="3">
    <source>
        <dbReference type="Proteomes" id="UP000029713"/>
    </source>
</evidence>
<reference evidence="2 3" key="1">
    <citation type="submission" date="2014-07" db="EMBL/GenBank/DDBJ databases">
        <title>Biosystematic studies on Modestobacter strains isolated from extreme hyper-arid desert soil and from historic building.</title>
        <authorList>
            <person name="Bukarasam K."/>
            <person name="Bull A."/>
            <person name="Girard G."/>
            <person name="van Wezel G."/>
            <person name="Goodfellow M."/>
        </authorList>
    </citation>
    <scope>NUCLEOTIDE SEQUENCE [LARGE SCALE GENOMIC DNA]</scope>
    <source>
        <strain evidence="2 3">KNN45-2b</strain>
    </source>
</reference>
<feature type="domain" description="STAS" evidence="1">
    <location>
        <begin position="1"/>
        <end position="72"/>
    </location>
</feature>
<dbReference type="Gene3D" id="3.30.750.24">
    <property type="entry name" value="STAS domain"/>
    <property type="match status" value="1"/>
</dbReference>
<dbReference type="SUPFAM" id="SSF52091">
    <property type="entry name" value="SpoIIaa-like"/>
    <property type="match status" value="1"/>
</dbReference>
<sequence length="72" mass="7747">MLQSNRNHWTVDVAELTVGDHAGVRALGGAYRRAVGHGRRVTLLGASPVLRRALQRLDVDERGSQASEALSA</sequence>
<dbReference type="InterPro" id="IPR036513">
    <property type="entry name" value="STAS_dom_sf"/>
</dbReference>
<name>A0A098Y216_9ACTN</name>
<organism evidence="2 3">
    <name type="scientific">Modestobacter caceresii</name>
    <dbReference type="NCBI Taxonomy" id="1522368"/>
    <lineage>
        <taxon>Bacteria</taxon>
        <taxon>Bacillati</taxon>
        <taxon>Actinomycetota</taxon>
        <taxon>Actinomycetes</taxon>
        <taxon>Geodermatophilales</taxon>
        <taxon>Geodermatophilaceae</taxon>
        <taxon>Modestobacter</taxon>
    </lineage>
</organism>
<dbReference type="EMBL" id="JPMX01000093">
    <property type="protein sequence ID" value="KGH44948.1"/>
    <property type="molecule type" value="Genomic_DNA"/>
</dbReference>
<dbReference type="Pfam" id="PF13466">
    <property type="entry name" value="STAS_2"/>
    <property type="match status" value="1"/>
</dbReference>
<keyword evidence="3" id="KW-1185">Reference proteome</keyword>
<dbReference type="PROSITE" id="PS50801">
    <property type="entry name" value="STAS"/>
    <property type="match status" value="1"/>
</dbReference>
<proteinExistence type="predicted"/>
<gene>
    <name evidence="2" type="ORF">IN07_20285</name>
</gene>
<dbReference type="AlphaFoldDB" id="A0A098Y216"/>
<dbReference type="STRING" id="1522368.IN07_20285"/>
<dbReference type="Proteomes" id="UP000029713">
    <property type="component" value="Unassembled WGS sequence"/>
</dbReference>
<accession>A0A098Y216</accession>
<dbReference type="InterPro" id="IPR058548">
    <property type="entry name" value="MlaB-like_STAS"/>
</dbReference>